<protein>
    <recommendedName>
        <fullName evidence="4">Plasmid segregation centromere-binding protein ParG</fullName>
    </recommendedName>
</protein>
<dbReference type="InterPro" id="IPR013321">
    <property type="entry name" value="Arc_rbn_hlx_hlx"/>
</dbReference>
<dbReference type="InterPro" id="IPR010985">
    <property type="entry name" value="Ribbon_hlx_hlx"/>
</dbReference>
<organism evidence="2 3">
    <name type="scientific">Nitrosospira multiformis</name>
    <dbReference type="NCBI Taxonomy" id="1231"/>
    <lineage>
        <taxon>Bacteria</taxon>
        <taxon>Pseudomonadati</taxon>
        <taxon>Pseudomonadota</taxon>
        <taxon>Betaproteobacteria</taxon>
        <taxon>Nitrosomonadales</taxon>
        <taxon>Nitrosomonadaceae</taxon>
        <taxon>Nitrosospira</taxon>
    </lineage>
</organism>
<dbReference type="SUPFAM" id="SSF47598">
    <property type="entry name" value="Ribbon-helix-helix"/>
    <property type="match status" value="1"/>
</dbReference>
<dbReference type="AlphaFoldDB" id="A0A1I7IVE6"/>
<name>A0A1I7IVE6_9PROT</name>
<evidence type="ECO:0000313" key="3">
    <source>
        <dbReference type="Proteomes" id="UP000182649"/>
    </source>
</evidence>
<reference evidence="3" key="1">
    <citation type="submission" date="2016-10" db="EMBL/GenBank/DDBJ databases">
        <authorList>
            <person name="Varghese N."/>
            <person name="Submissions S."/>
        </authorList>
    </citation>
    <scope>NUCLEOTIDE SEQUENCE [LARGE SCALE GENOMIC DNA]</scope>
    <source>
        <strain evidence="3">Nl14</strain>
    </source>
</reference>
<evidence type="ECO:0000256" key="1">
    <source>
        <dbReference type="SAM" id="MobiDB-lite"/>
    </source>
</evidence>
<sequence>MTKKISFEPKPSKPLPPAADNWVESRTPADAPPAVAQPTPTLEQAIQEKPVSRKTKQATANEPERMKRLTIDIPLSLHRAIKMQCAGRDTKIAEEIRELLLKKYGKS</sequence>
<feature type="region of interest" description="Disordered" evidence="1">
    <location>
        <begin position="1"/>
        <end position="66"/>
    </location>
</feature>
<proteinExistence type="predicted"/>
<feature type="compositionally biased region" description="Basic and acidic residues" evidence="1">
    <location>
        <begin position="1"/>
        <end position="11"/>
    </location>
</feature>
<evidence type="ECO:0000313" key="2">
    <source>
        <dbReference type="EMBL" id="SFU76878.1"/>
    </source>
</evidence>
<dbReference type="RefSeq" id="WP_143104394.1">
    <property type="nucleotide sequence ID" value="NZ_FPBZ01000028.1"/>
</dbReference>
<dbReference type="EMBL" id="FPBZ01000028">
    <property type="protein sequence ID" value="SFU76878.1"/>
    <property type="molecule type" value="Genomic_DNA"/>
</dbReference>
<dbReference type="GO" id="GO:0006355">
    <property type="term" value="P:regulation of DNA-templated transcription"/>
    <property type="evidence" value="ECO:0007669"/>
    <property type="project" value="InterPro"/>
</dbReference>
<evidence type="ECO:0008006" key="4">
    <source>
        <dbReference type="Google" id="ProtNLM"/>
    </source>
</evidence>
<dbReference type="OrthoDB" id="1494791at2"/>
<accession>A0A1I7IVE6</accession>
<dbReference type="Gene3D" id="1.10.1220.10">
    <property type="entry name" value="Met repressor-like"/>
    <property type="match status" value="1"/>
</dbReference>
<gene>
    <name evidence="2" type="ORF">SAMN05216417_1289</name>
</gene>
<dbReference type="Proteomes" id="UP000182649">
    <property type="component" value="Unassembled WGS sequence"/>
</dbReference>